<sequence>MENARDEFVHEIANTARAWRIPCKETNDRLILYKSPWVKRQKRREKKLEQLAAKPQQEGI</sequence>
<accession>A0A645F375</accession>
<dbReference type="EMBL" id="VSSQ01053982">
    <property type="protein sequence ID" value="MPN07972.1"/>
    <property type="molecule type" value="Genomic_DNA"/>
</dbReference>
<reference evidence="1" key="1">
    <citation type="submission" date="2019-08" db="EMBL/GenBank/DDBJ databases">
        <authorList>
            <person name="Kucharzyk K."/>
            <person name="Murdoch R.W."/>
            <person name="Higgins S."/>
            <person name="Loffler F."/>
        </authorList>
    </citation>
    <scope>NUCLEOTIDE SEQUENCE</scope>
</reference>
<protein>
    <submittedName>
        <fullName evidence="1">Uncharacterized protein</fullName>
    </submittedName>
</protein>
<comment type="caution">
    <text evidence="1">The sequence shown here is derived from an EMBL/GenBank/DDBJ whole genome shotgun (WGS) entry which is preliminary data.</text>
</comment>
<evidence type="ECO:0000313" key="1">
    <source>
        <dbReference type="EMBL" id="MPN07972.1"/>
    </source>
</evidence>
<organism evidence="1">
    <name type="scientific">bioreactor metagenome</name>
    <dbReference type="NCBI Taxonomy" id="1076179"/>
    <lineage>
        <taxon>unclassified sequences</taxon>
        <taxon>metagenomes</taxon>
        <taxon>ecological metagenomes</taxon>
    </lineage>
</organism>
<dbReference type="AlphaFoldDB" id="A0A645F375"/>
<gene>
    <name evidence="1" type="ORF">SDC9_155248</name>
</gene>
<proteinExistence type="predicted"/>
<name>A0A645F375_9ZZZZ</name>